<dbReference type="AlphaFoldDB" id="X1CGZ0"/>
<protein>
    <recommendedName>
        <fullName evidence="1">Polysaccharide pyruvyl transferase domain-containing protein</fullName>
    </recommendedName>
</protein>
<dbReference type="NCBIfam" id="TIGR03609">
    <property type="entry name" value="S_layer_CsaB"/>
    <property type="match status" value="1"/>
</dbReference>
<feature type="non-terminal residue" evidence="2">
    <location>
        <position position="1"/>
    </location>
</feature>
<feature type="non-terminal residue" evidence="2">
    <location>
        <position position="289"/>
    </location>
</feature>
<evidence type="ECO:0000259" key="1">
    <source>
        <dbReference type="Pfam" id="PF04230"/>
    </source>
</evidence>
<evidence type="ECO:0000313" key="2">
    <source>
        <dbReference type="EMBL" id="GAG92377.1"/>
    </source>
</evidence>
<proteinExistence type="predicted"/>
<gene>
    <name evidence="2" type="ORF">S01H4_40568</name>
</gene>
<sequence length="289" mass="32730">GDEAILTSMVRAFKEKIPQIKIVVLSHSPLQTSQAYQIKTINRLHLIDIMRCLRDTNLFISGGGGLLQDSTGKGWSILYYLGLILVAKIVKVPVMIYAQGIGPVNKQINKKLIKWILNKVDLITVRDNSSKELLENLGVVKPSVYVNSDPVFLLKKKNINHIIDNYPYIQKLINPDDRPLIGVSVREYKSNGSDSKRIFAQAADYLIKNYQAKIIFLPFKFDEDVHISEEILSLMKNKAEVLKIKLEPEELLSVLSRLSLVVGVRLHSIIFSSMANIPFIAFNYDPKVR</sequence>
<reference evidence="2" key="1">
    <citation type="journal article" date="2014" name="Front. Microbiol.">
        <title>High frequency of phylogenetically diverse reductive dehalogenase-homologous genes in deep subseafloor sedimentary metagenomes.</title>
        <authorList>
            <person name="Kawai M."/>
            <person name="Futagami T."/>
            <person name="Toyoda A."/>
            <person name="Takaki Y."/>
            <person name="Nishi S."/>
            <person name="Hori S."/>
            <person name="Arai W."/>
            <person name="Tsubouchi T."/>
            <person name="Morono Y."/>
            <person name="Uchiyama I."/>
            <person name="Ito T."/>
            <person name="Fujiyama A."/>
            <person name="Inagaki F."/>
            <person name="Takami H."/>
        </authorList>
    </citation>
    <scope>NUCLEOTIDE SEQUENCE</scope>
    <source>
        <strain evidence="2">Expedition CK06-06</strain>
    </source>
</reference>
<organism evidence="2">
    <name type="scientific">marine sediment metagenome</name>
    <dbReference type="NCBI Taxonomy" id="412755"/>
    <lineage>
        <taxon>unclassified sequences</taxon>
        <taxon>metagenomes</taxon>
        <taxon>ecological metagenomes</taxon>
    </lineage>
</organism>
<dbReference type="InterPro" id="IPR019896">
    <property type="entry name" value="Polysacch_pyruvyl_Trfase_CsaB"/>
</dbReference>
<name>X1CGZ0_9ZZZZ</name>
<feature type="domain" description="Polysaccharide pyruvyl transferase" evidence="1">
    <location>
        <begin position="1"/>
        <end position="286"/>
    </location>
</feature>
<dbReference type="EMBL" id="BART01022107">
    <property type="protein sequence ID" value="GAG92377.1"/>
    <property type="molecule type" value="Genomic_DNA"/>
</dbReference>
<dbReference type="PANTHER" id="PTHR36836:SF1">
    <property type="entry name" value="COLANIC ACID BIOSYNTHESIS PROTEIN WCAK"/>
    <property type="match status" value="1"/>
</dbReference>
<comment type="caution">
    <text evidence="2">The sequence shown here is derived from an EMBL/GenBank/DDBJ whole genome shotgun (WGS) entry which is preliminary data.</text>
</comment>
<dbReference type="SUPFAM" id="SSF53756">
    <property type="entry name" value="UDP-Glycosyltransferase/glycogen phosphorylase"/>
    <property type="match status" value="1"/>
</dbReference>
<dbReference type="Pfam" id="PF04230">
    <property type="entry name" value="PS_pyruv_trans"/>
    <property type="match status" value="1"/>
</dbReference>
<accession>X1CGZ0</accession>
<dbReference type="PANTHER" id="PTHR36836">
    <property type="entry name" value="COLANIC ACID BIOSYNTHESIS PROTEIN WCAK"/>
    <property type="match status" value="1"/>
</dbReference>
<dbReference type="InterPro" id="IPR007345">
    <property type="entry name" value="Polysacch_pyruvyl_Trfase"/>
</dbReference>